<gene>
    <name evidence="2" type="ORF">TSAR_009292</name>
</gene>
<name>A0A232F676_9HYME</name>
<evidence type="ECO:0008006" key="4">
    <source>
        <dbReference type="Google" id="ProtNLM"/>
    </source>
</evidence>
<comment type="caution">
    <text evidence="2">The sequence shown here is derived from an EMBL/GenBank/DDBJ whole genome shotgun (WGS) entry which is preliminary data.</text>
</comment>
<feature type="signal peptide" evidence="1">
    <location>
        <begin position="1"/>
        <end position="26"/>
    </location>
</feature>
<reference evidence="2 3" key="1">
    <citation type="journal article" date="2017" name="Curr. Biol.">
        <title>The Evolution of Venom by Co-option of Single-Copy Genes.</title>
        <authorList>
            <person name="Martinson E.O."/>
            <person name="Mrinalini"/>
            <person name="Kelkar Y.D."/>
            <person name="Chang C.H."/>
            <person name="Werren J.H."/>
        </authorList>
    </citation>
    <scope>NUCLEOTIDE SEQUENCE [LARGE SCALE GENOMIC DNA]</scope>
    <source>
        <strain evidence="2 3">Alberta</strain>
        <tissue evidence="2">Whole body</tissue>
    </source>
</reference>
<dbReference type="EMBL" id="NNAY01000908">
    <property type="protein sequence ID" value="OXU25973.1"/>
    <property type="molecule type" value="Genomic_DNA"/>
</dbReference>
<protein>
    <recommendedName>
        <fullName evidence="4">CUB domain-containing protein</fullName>
    </recommendedName>
</protein>
<organism evidence="2 3">
    <name type="scientific">Trichomalopsis sarcophagae</name>
    <dbReference type="NCBI Taxonomy" id="543379"/>
    <lineage>
        <taxon>Eukaryota</taxon>
        <taxon>Metazoa</taxon>
        <taxon>Ecdysozoa</taxon>
        <taxon>Arthropoda</taxon>
        <taxon>Hexapoda</taxon>
        <taxon>Insecta</taxon>
        <taxon>Pterygota</taxon>
        <taxon>Neoptera</taxon>
        <taxon>Endopterygota</taxon>
        <taxon>Hymenoptera</taxon>
        <taxon>Apocrita</taxon>
        <taxon>Proctotrupomorpha</taxon>
        <taxon>Chalcidoidea</taxon>
        <taxon>Pteromalidae</taxon>
        <taxon>Pteromalinae</taxon>
        <taxon>Trichomalopsis</taxon>
    </lineage>
</organism>
<accession>A0A232F676</accession>
<dbReference type="Proteomes" id="UP000215335">
    <property type="component" value="Unassembled WGS sequence"/>
</dbReference>
<dbReference type="AlphaFoldDB" id="A0A232F676"/>
<sequence length="362" mass="40856">MADHCKANCIYLLLLFFTSTIGKLDSRKNYIPINLDNPAICNPSTDKVQVIDDLRSRGKRDLAILIEPSHVFDTWYVKYNKHCKFRVKATKGDALFAVVQSMSLRRNGTECLDYIMFTSEFGGPPKRYCGKVDFTNGLKRYIPYEEPNTDNQNGLDFIPAMVEEFSAQGKITTEIFISKQPLLPGEKLDLVITYTPCRDYKITEMIGEGFIRIYNTEHVIDTCINLKYICDHYTNCHSRYCYDEKNCTNIMNRIVSDGTGTKVTISAVTTIFLCLIIFTLCLWICRKHKKLCWSPDCAGPSNTVSGSTSGLPMERGEQSAPNPPYVPTAPMLEVAVPSSLHDKDLPPSYDSLFPTQSHAVNT</sequence>
<evidence type="ECO:0000256" key="1">
    <source>
        <dbReference type="SAM" id="SignalP"/>
    </source>
</evidence>
<keyword evidence="1" id="KW-0732">Signal</keyword>
<feature type="chain" id="PRO_5013189571" description="CUB domain-containing protein" evidence="1">
    <location>
        <begin position="27"/>
        <end position="362"/>
    </location>
</feature>
<evidence type="ECO:0000313" key="3">
    <source>
        <dbReference type="Proteomes" id="UP000215335"/>
    </source>
</evidence>
<proteinExistence type="predicted"/>
<dbReference type="OrthoDB" id="47276at2759"/>
<keyword evidence="3" id="KW-1185">Reference proteome</keyword>
<evidence type="ECO:0000313" key="2">
    <source>
        <dbReference type="EMBL" id="OXU25973.1"/>
    </source>
</evidence>